<dbReference type="PIRSF" id="PIRSF027386">
    <property type="entry name" value="UCP027386_ABC_sbc_TM0202"/>
    <property type="match status" value="1"/>
</dbReference>
<proteinExistence type="predicted"/>
<evidence type="ECO:0000313" key="1">
    <source>
        <dbReference type="EMBL" id="MBB6181614.1"/>
    </source>
</evidence>
<dbReference type="EMBL" id="JACHEJ010000011">
    <property type="protein sequence ID" value="MBB6181614.1"/>
    <property type="molecule type" value="Genomic_DNA"/>
</dbReference>
<dbReference type="PANTHER" id="PTHR30024">
    <property type="entry name" value="ALIPHATIC SULFONATES-BINDING PROTEIN-RELATED"/>
    <property type="match status" value="1"/>
</dbReference>
<gene>
    <name evidence="1" type="ORF">HNQ75_003602</name>
</gene>
<dbReference type="InterPro" id="IPR027024">
    <property type="entry name" value="UCP027386_ABC_sbc_TM0202"/>
</dbReference>
<dbReference type="RefSeq" id="WP_077548928.1">
    <property type="nucleotide sequence ID" value="NZ_JACHEJ010000011.1"/>
</dbReference>
<reference evidence="1 2" key="1">
    <citation type="submission" date="2020-08" db="EMBL/GenBank/DDBJ databases">
        <title>Genomic Encyclopedia of Type Strains, Phase IV (KMG-IV): sequencing the most valuable type-strain genomes for metagenomic binning, comparative biology and taxonomic classification.</title>
        <authorList>
            <person name="Goeker M."/>
        </authorList>
    </citation>
    <scope>NUCLEOTIDE SEQUENCE [LARGE SCALE GENOMIC DNA]</scope>
    <source>
        <strain evidence="1 2">DSM 102134</strain>
    </source>
</reference>
<evidence type="ECO:0000313" key="2">
    <source>
        <dbReference type="Proteomes" id="UP000535501"/>
    </source>
</evidence>
<accession>A0A7W9Z071</accession>
<comment type="caution">
    <text evidence="1">The sequence shown here is derived from an EMBL/GenBank/DDBJ whole genome shotgun (WGS) entry which is preliminary data.</text>
</comment>
<dbReference type="PANTHER" id="PTHR30024:SF46">
    <property type="entry name" value="ABC TRANSPORTER, SUBSTRATE-BINDING LIPOPROTEIN"/>
    <property type="match status" value="1"/>
</dbReference>
<sequence length="339" mass="35241">MTADHTTSIPIPDATIPRRTLCTGLAATFALPFVGPAQATPLSELTLYGPPAGPSIILAYAVGAGLLGKVADKVSFKVWRTPDEMRAGLTSGNMQAVVMPVTAAANLHTRGLGVRLANVMTNGLLYVISTDPSISSFADLKGRKITVPFPSDTPELVFRAALDKNGLSAGTDVELDLAGSPIEAIQMLLSGRIDTAVVPEPAATAAMVKAAASGKEIHRVIDMQAEWGKITGLGPSMPQAGLALSSTFIEEHGDKIEPLLGALSKAAATVNASPSQAASHTAAALELPWPVIEKSIPFSNLVATRAHDARPAIDALLQAIARTQPKMIGGRMPDDGFYL</sequence>
<dbReference type="Gene3D" id="3.40.190.10">
    <property type="entry name" value="Periplasmic binding protein-like II"/>
    <property type="match status" value="2"/>
</dbReference>
<keyword evidence="2" id="KW-1185">Reference proteome</keyword>
<dbReference type="SUPFAM" id="SSF53850">
    <property type="entry name" value="Periplasmic binding protein-like II"/>
    <property type="match status" value="1"/>
</dbReference>
<name>A0A7W9Z071_9HYPH</name>
<dbReference type="Pfam" id="PF13379">
    <property type="entry name" value="NMT1_2"/>
    <property type="match status" value="1"/>
</dbReference>
<protein>
    <submittedName>
        <fullName evidence="1">NitT/TauT family transport system substrate-binding protein</fullName>
    </submittedName>
</protein>
<dbReference type="Proteomes" id="UP000535501">
    <property type="component" value="Unassembled WGS sequence"/>
</dbReference>
<dbReference type="AlphaFoldDB" id="A0A7W9Z071"/>
<organism evidence="1 2">
    <name type="scientific">Pseudorhizobium flavum</name>
    <dbReference type="NCBI Taxonomy" id="1335061"/>
    <lineage>
        <taxon>Bacteria</taxon>
        <taxon>Pseudomonadati</taxon>
        <taxon>Pseudomonadota</taxon>
        <taxon>Alphaproteobacteria</taxon>
        <taxon>Hyphomicrobiales</taxon>
        <taxon>Rhizobiaceae</taxon>
        <taxon>Rhizobium/Agrobacterium group</taxon>
        <taxon>Pseudorhizobium</taxon>
    </lineage>
</organism>